<accession>A0ABT3N1W3</accession>
<gene>
    <name evidence="1" type="ORF">NX722_23955</name>
</gene>
<dbReference type="RefSeq" id="WP_262565372.1">
    <property type="nucleotide sequence ID" value="NZ_JAPFCC010000001.1"/>
</dbReference>
<evidence type="ECO:0000313" key="2">
    <source>
        <dbReference type="Proteomes" id="UP001209854"/>
    </source>
</evidence>
<dbReference type="Proteomes" id="UP001209854">
    <property type="component" value="Unassembled WGS sequence"/>
</dbReference>
<protein>
    <recommendedName>
        <fullName evidence="3">Flagellar protein FliT</fullName>
    </recommendedName>
</protein>
<keyword evidence="2" id="KW-1185">Reference proteome</keyword>
<reference evidence="1 2" key="1">
    <citation type="submission" date="2022-10" db="EMBL/GenBank/DDBJ databases">
        <title>High-quality genome sequences of two octocoral-associated bacteria, Endozoicomonas euniceicola EF212 and Endozoicomonas gorgoniicola PS125.</title>
        <authorList>
            <person name="Chiou Y.-J."/>
            <person name="Chen Y.-H."/>
        </authorList>
    </citation>
    <scope>NUCLEOTIDE SEQUENCE [LARGE SCALE GENOMIC DNA]</scope>
    <source>
        <strain evidence="1 2">PS125</strain>
    </source>
</reference>
<name>A0ABT3N1W3_9GAMM</name>
<organism evidence="1 2">
    <name type="scientific">Endozoicomonas gorgoniicola</name>
    <dbReference type="NCBI Taxonomy" id="1234144"/>
    <lineage>
        <taxon>Bacteria</taxon>
        <taxon>Pseudomonadati</taxon>
        <taxon>Pseudomonadota</taxon>
        <taxon>Gammaproteobacteria</taxon>
        <taxon>Oceanospirillales</taxon>
        <taxon>Endozoicomonadaceae</taxon>
        <taxon>Endozoicomonas</taxon>
    </lineage>
</organism>
<sequence>MSQSLSLNIEQKLKQSYLDLSEAHRNRDWEWLADLEPEVRNIIQNTTKDKAVLTENVQQLLGDLEWLYQQMIDTCEQEMSKVKKQVLASQKRQKALSSYLNRQHNTDSE</sequence>
<evidence type="ECO:0000313" key="1">
    <source>
        <dbReference type="EMBL" id="MCW7555623.1"/>
    </source>
</evidence>
<dbReference type="EMBL" id="JAPFCC010000001">
    <property type="protein sequence ID" value="MCW7555623.1"/>
    <property type="molecule type" value="Genomic_DNA"/>
</dbReference>
<comment type="caution">
    <text evidence="1">The sequence shown here is derived from an EMBL/GenBank/DDBJ whole genome shotgun (WGS) entry which is preliminary data.</text>
</comment>
<evidence type="ECO:0008006" key="3">
    <source>
        <dbReference type="Google" id="ProtNLM"/>
    </source>
</evidence>
<proteinExistence type="predicted"/>